<dbReference type="Ensembl" id="ENSELUT00000058910.2">
    <property type="protein sequence ID" value="ENSELUP00000075071.1"/>
    <property type="gene ID" value="ENSELUG00000033467.2"/>
</dbReference>
<evidence type="ECO:0008006" key="5">
    <source>
        <dbReference type="Google" id="ProtNLM"/>
    </source>
</evidence>
<reference evidence="4" key="1">
    <citation type="journal article" date="2014" name="PLoS ONE">
        <title>The genome and linkage map of the northern pike (Esox lucius): conserved synteny revealed between the salmonid sister group and the Neoteleostei.</title>
        <authorList>
            <person name="Rondeau E.B."/>
            <person name="Minkley D.R."/>
            <person name="Leong J.S."/>
            <person name="Messmer A.M."/>
            <person name="Jantzen J.R."/>
            <person name="von Schalburg K.R."/>
            <person name="Lemon C."/>
            <person name="Bird N.H."/>
            <person name="Koop B.F."/>
        </authorList>
    </citation>
    <scope>NUCLEOTIDE SEQUENCE</scope>
</reference>
<feature type="compositionally biased region" description="Low complexity" evidence="1">
    <location>
        <begin position="88"/>
        <end position="97"/>
    </location>
</feature>
<sequence>MSNTLFHHVNNCVATLSGMVFSHKQRFPKIISNIIANLSTDWPSSTNESASTLGPSSPTGPSSTPGPTSTIDSSLTNETLPSTYLPISTSTNSTNSSLIPIPKMDREKFPISTTRTTSPAKEHLDPPGGGGLPCSPNRRSGLVSQCLIAIASLAALATFFMVSCIIICTKYNSRKHRYAVSSGNRGTEMVCISALLPDGCAPHGRPHVPRSNGALLHDTEMDSDEEGGDNLTLHSFLPENDQRPESRV</sequence>
<feature type="region of interest" description="Disordered" evidence="1">
    <location>
        <begin position="204"/>
        <end position="248"/>
    </location>
</feature>
<keyword evidence="2" id="KW-1133">Transmembrane helix</keyword>
<dbReference type="GeneTree" id="ENSGT01030000234989"/>
<keyword evidence="4" id="KW-1185">Reference proteome</keyword>
<proteinExistence type="predicted"/>
<evidence type="ECO:0000256" key="1">
    <source>
        <dbReference type="SAM" id="MobiDB-lite"/>
    </source>
</evidence>
<dbReference type="AlphaFoldDB" id="A0A6Q2ZBF9"/>
<keyword evidence="2" id="KW-0812">Transmembrane</keyword>
<organism evidence="3 4">
    <name type="scientific">Esox lucius</name>
    <name type="common">Northern pike</name>
    <dbReference type="NCBI Taxonomy" id="8010"/>
    <lineage>
        <taxon>Eukaryota</taxon>
        <taxon>Metazoa</taxon>
        <taxon>Chordata</taxon>
        <taxon>Craniata</taxon>
        <taxon>Vertebrata</taxon>
        <taxon>Euteleostomi</taxon>
        <taxon>Actinopterygii</taxon>
        <taxon>Neopterygii</taxon>
        <taxon>Teleostei</taxon>
        <taxon>Protacanthopterygii</taxon>
        <taxon>Esociformes</taxon>
        <taxon>Esocidae</taxon>
        <taxon>Esox</taxon>
    </lineage>
</organism>
<keyword evidence="2" id="KW-0472">Membrane</keyword>
<dbReference type="GO" id="GO:0005886">
    <property type="term" value="C:plasma membrane"/>
    <property type="evidence" value="ECO:0007669"/>
    <property type="project" value="TreeGrafter"/>
</dbReference>
<evidence type="ECO:0000256" key="2">
    <source>
        <dbReference type="SAM" id="Phobius"/>
    </source>
</evidence>
<feature type="compositionally biased region" description="Low complexity" evidence="1">
    <location>
        <begin position="49"/>
        <end position="74"/>
    </location>
</feature>
<dbReference type="Proteomes" id="UP000265140">
    <property type="component" value="Chromosome 14"/>
</dbReference>
<dbReference type="InterPro" id="IPR026195">
    <property type="entry name" value="PSGL-1"/>
</dbReference>
<name>A0A6Q2ZBF9_ESOLU</name>
<accession>A0A6Q2ZBF9</accession>
<reference evidence="3" key="2">
    <citation type="submission" date="2020-02" db="EMBL/GenBank/DDBJ databases">
        <title>Esox lucius (northern pike) genome, fEsoLuc1, primary haplotype.</title>
        <authorList>
            <person name="Myers G."/>
            <person name="Karagic N."/>
            <person name="Meyer A."/>
            <person name="Pippel M."/>
            <person name="Reichard M."/>
            <person name="Winkler S."/>
            <person name="Tracey A."/>
            <person name="Sims Y."/>
            <person name="Howe K."/>
            <person name="Rhie A."/>
            <person name="Formenti G."/>
            <person name="Durbin R."/>
            <person name="Fedrigo O."/>
            <person name="Jarvis E.D."/>
        </authorList>
    </citation>
    <scope>NUCLEOTIDE SEQUENCE [LARGE SCALE GENOMIC DNA]</scope>
</reference>
<dbReference type="PANTHER" id="PTHR17384">
    <property type="entry name" value="P-SELECTIN GLYCOPROTEIN LIGAND-1"/>
    <property type="match status" value="1"/>
</dbReference>
<protein>
    <recommendedName>
        <fullName evidence="5">Selectin P ligand</fullName>
    </recommendedName>
</protein>
<evidence type="ECO:0000313" key="3">
    <source>
        <dbReference type="Ensembl" id="ENSELUP00000075071.1"/>
    </source>
</evidence>
<dbReference type="OMA" id="PCEASKG"/>
<evidence type="ECO:0000313" key="4">
    <source>
        <dbReference type="Proteomes" id="UP000265140"/>
    </source>
</evidence>
<dbReference type="Bgee" id="ENSELUG00000033467">
    <property type="expression patterns" value="Expressed in head kidney and 11 other cell types or tissues"/>
</dbReference>
<dbReference type="InParanoid" id="A0A6Q2ZBF9"/>
<feature type="compositionally biased region" description="Polar residues" evidence="1">
    <location>
        <begin position="75"/>
        <end position="87"/>
    </location>
</feature>
<reference evidence="3" key="3">
    <citation type="submission" date="2025-08" db="UniProtKB">
        <authorList>
            <consortium name="Ensembl"/>
        </authorList>
    </citation>
    <scope>IDENTIFICATION</scope>
</reference>
<reference evidence="3" key="4">
    <citation type="submission" date="2025-09" db="UniProtKB">
        <authorList>
            <consortium name="Ensembl"/>
        </authorList>
    </citation>
    <scope>IDENTIFICATION</scope>
</reference>
<dbReference type="GO" id="GO:0050901">
    <property type="term" value="P:leukocyte tethering or rolling"/>
    <property type="evidence" value="ECO:0007669"/>
    <property type="project" value="TreeGrafter"/>
</dbReference>
<feature type="transmembrane region" description="Helical" evidence="2">
    <location>
        <begin position="147"/>
        <end position="168"/>
    </location>
</feature>
<feature type="region of interest" description="Disordered" evidence="1">
    <location>
        <begin position="43"/>
        <end position="136"/>
    </location>
</feature>
<dbReference type="PANTHER" id="PTHR17384:SF7">
    <property type="entry name" value="P-SELECTIN GLYCOPROTEIN LIGAND 1"/>
    <property type="match status" value="1"/>
</dbReference>